<dbReference type="Gene3D" id="3.20.20.70">
    <property type="entry name" value="Aldolase class I"/>
    <property type="match status" value="1"/>
</dbReference>
<dbReference type="PIRSF" id="PIRSF016897">
    <property type="entry name" value="GlpP"/>
    <property type="match status" value="1"/>
</dbReference>
<dbReference type="InterPro" id="IPR013785">
    <property type="entry name" value="Aldolase_TIM"/>
</dbReference>
<dbReference type="Proteomes" id="UP000182321">
    <property type="component" value="Unassembled WGS sequence"/>
</dbReference>
<dbReference type="EMBL" id="FNZX01000013">
    <property type="protein sequence ID" value="SEK86994.1"/>
    <property type="molecule type" value="Genomic_DNA"/>
</dbReference>
<gene>
    <name evidence="1" type="ORF">SAMN02910377_02041</name>
</gene>
<dbReference type="SUPFAM" id="SSF110391">
    <property type="entry name" value="GlpP-like"/>
    <property type="match status" value="1"/>
</dbReference>
<proteinExistence type="predicted"/>
<evidence type="ECO:0000313" key="2">
    <source>
        <dbReference type="Proteomes" id="UP000182321"/>
    </source>
</evidence>
<evidence type="ECO:0000313" key="1">
    <source>
        <dbReference type="EMBL" id="SEK86994.1"/>
    </source>
</evidence>
<accession>A0A1H7KKD2</accession>
<sequence>MNREFIEKLENNPVIAAVKDDKGLEKALKTECEIIFILYGDICNISDIVERIKSAGKVAMVHMDLIAGLGSGKDVAVDYIKNTVKADGIITTKGSLIERANQLGMYTVLRYFVIDSMALVNIEKQDRHGIAQPDVIEILPGIVQPKIIKKINSISKVPVIAGGLISDREDVMNALNNGVLAVSSTNEAVWEL</sequence>
<dbReference type="InterPro" id="IPR006699">
    <property type="entry name" value="GlpP"/>
</dbReference>
<dbReference type="PANTHER" id="PTHR35787">
    <property type="entry name" value="GLYCEROL UPTAKE OPERON ANTITERMINATOR REGULATORY PROTEIN"/>
    <property type="match status" value="1"/>
</dbReference>
<name>A0A1H7KKD2_9FIRM</name>
<dbReference type="AlphaFoldDB" id="A0A1H7KKD2"/>
<dbReference type="RefSeq" id="WP_074791580.1">
    <property type="nucleotide sequence ID" value="NZ_FNZX01000013.1"/>
</dbReference>
<organism evidence="1 2">
    <name type="scientific">Pseudobutyrivibrio ruminis</name>
    <dbReference type="NCBI Taxonomy" id="46206"/>
    <lineage>
        <taxon>Bacteria</taxon>
        <taxon>Bacillati</taxon>
        <taxon>Bacillota</taxon>
        <taxon>Clostridia</taxon>
        <taxon>Lachnospirales</taxon>
        <taxon>Lachnospiraceae</taxon>
        <taxon>Pseudobutyrivibrio</taxon>
    </lineage>
</organism>
<dbReference type="Pfam" id="PF04309">
    <property type="entry name" value="G3P_antiterm"/>
    <property type="match status" value="1"/>
</dbReference>
<reference evidence="2" key="1">
    <citation type="submission" date="2016-10" db="EMBL/GenBank/DDBJ databases">
        <authorList>
            <person name="Varghese N."/>
        </authorList>
    </citation>
    <scope>NUCLEOTIDE SEQUENCE [LARGE SCALE GENOMIC DNA]</scope>
    <source>
        <strain evidence="2">ACV-9</strain>
    </source>
</reference>
<dbReference type="GO" id="GO:0006355">
    <property type="term" value="P:regulation of DNA-templated transcription"/>
    <property type="evidence" value="ECO:0007669"/>
    <property type="project" value="InterPro"/>
</dbReference>
<dbReference type="PANTHER" id="PTHR35787:SF1">
    <property type="entry name" value="GLYCEROL UPTAKE OPERON ANTITERMINATOR REGULATORY PROTEIN"/>
    <property type="match status" value="1"/>
</dbReference>
<keyword evidence="2" id="KW-1185">Reference proteome</keyword>
<dbReference type="GO" id="GO:0006071">
    <property type="term" value="P:glycerol metabolic process"/>
    <property type="evidence" value="ECO:0007669"/>
    <property type="project" value="InterPro"/>
</dbReference>
<protein>
    <submittedName>
        <fullName evidence="1">Glycerol uptake operon antiterminator</fullName>
    </submittedName>
</protein>